<accession>A0A7W5B5H0</accession>
<evidence type="ECO:0000313" key="1">
    <source>
        <dbReference type="EMBL" id="MBB3114770.1"/>
    </source>
</evidence>
<sequence>LGVLHQQDNFKPIGLTIQESPTSLGGGSVQAGLIVMSDHMYNIKIESTKVLAQYLDVDFTDGSDDLKAMSSILRQEIDSLKGLRNLIIEGNDVLKPEAQNHIK</sequence>
<organism evidence="1 2">
    <name type="scientific">Paenibacillus phyllosphaerae</name>
    <dbReference type="NCBI Taxonomy" id="274593"/>
    <lineage>
        <taxon>Bacteria</taxon>
        <taxon>Bacillati</taxon>
        <taxon>Bacillota</taxon>
        <taxon>Bacilli</taxon>
        <taxon>Bacillales</taxon>
        <taxon>Paenibacillaceae</taxon>
        <taxon>Paenibacillus</taxon>
    </lineage>
</organism>
<dbReference type="Proteomes" id="UP000570361">
    <property type="component" value="Unassembled WGS sequence"/>
</dbReference>
<keyword evidence="2" id="KW-1185">Reference proteome</keyword>
<reference evidence="1 2" key="1">
    <citation type="submission" date="2020-08" db="EMBL/GenBank/DDBJ databases">
        <title>Genomic Encyclopedia of Type Strains, Phase III (KMG-III): the genomes of soil and plant-associated and newly described type strains.</title>
        <authorList>
            <person name="Whitman W."/>
        </authorList>
    </citation>
    <scope>NUCLEOTIDE SEQUENCE [LARGE SCALE GENOMIC DNA]</scope>
    <source>
        <strain evidence="1 2">CECT 5862</strain>
    </source>
</reference>
<dbReference type="RefSeq" id="WP_183604780.1">
    <property type="nucleotide sequence ID" value="NZ_JACHXK010000044.1"/>
</dbReference>
<comment type="caution">
    <text evidence="1">The sequence shown here is derived from an EMBL/GenBank/DDBJ whole genome shotgun (WGS) entry which is preliminary data.</text>
</comment>
<protein>
    <submittedName>
        <fullName evidence="1">Uncharacterized protein</fullName>
    </submittedName>
</protein>
<dbReference type="AlphaFoldDB" id="A0A7W5B5H0"/>
<evidence type="ECO:0000313" key="2">
    <source>
        <dbReference type="Proteomes" id="UP000570361"/>
    </source>
</evidence>
<dbReference type="EMBL" id="JACHXK010000044">
    <property type="protein sequence ID" value="MBB3114770.1"/>
    <property type="molecule type" value="Genomic_DNA"/>
</dbReference>
<gene>
    <name evidence="1" type="ORF">FHS18_006930</name>
</gene>
<proteinExistence type="predicted"/>
<feature type="non-terminal residue" evidence="1">
    <location>
        <position position="1"/>
    </location>
</feature>
<name>A0A7W5B5H0_9BACL</name>